<dbReference type="InterPro" id="IPR038765">
    <property type="entry name" value="Papain-like_cys_pep_sf"/>
</dbReference>
<dbReference type="GO" id="GO:0006508">
    <property type="term" value="P:proteolysis"/>
    <property type="evidence" value="ECO:0007669"/>
    <property type="project" value="UniProtKB-KW"/>
</dbReference>
<keyword evidence="6" id="KW-0378">Hydrolase</keyword>
<feature type="domain" description="MADS-box" evidence="15">
    <location>
        <begin position="1"/>
        <end position="61"/>
    </location>
</feature>
<evidence type="ECO:0000313" key="19">
    <source>
        <dbReference type="Proteomes" id="UP000796880"/>
    </source>
</evidence>
<keyword evidence="11" id="KW-0539">Nucleus</keyword>
<dbReference type="FunFam" id="3.30.310.130:FF:000006">
    <property type="entry name" value="Probable ubiquitin-like-specific protease 2B"/>
    <property type="match status" value="1"/>
</dbReference>
<feature type="compositionally biased region" description="Low complexity" evidence="14">
    <location>
        <begin position="1043"/>
        <end position="1062"/>
    </location>
</feature>
<dbReference type="GO" id="GO:0005634">
    <property type="term" value="C:nucleus"/>
    <property type="evidence" value="ECO:0007669"/>
    <property type="project" value="UniProtKB-SubCell"/>
</dbReference>
<dbReference type="PROSITE" id="PS50600">
    <property type="entry name" value="ULP_PROTEASE"/>
    <property type="match status" value="1"/>
</dbReference>
<evidence type="ECO:0000259" key="16">
    <source>
        <dbReference type="PROSITE" id="PS50600"/>
    </source>
</evidence>
<feature type="coiled-coil region" evidence="13">
    <location>
        <begin position="142"/>
        <end position="169"/>
    </location>
</feature>
<keyword evidence="5" id="KW-0833">Ubl conjugation pathway</keyword>
<dbReference type="InterPro" id="IPR003653">
    <property type="entry name" value="Peptidase_C48_C"/>
</dbReference>
<evidence type="ECO:0000256" key="8">
    <source>
        <dbReference type="ARBA" id="ARBA00023015"/>
    </source>
</evidence>
<evidence type="ECO:0000313" key="18">
    <source>
        <dbReference type="EMBL" id="KAF3447242.1"/>
    </source>
</evidence>
<accession>A0A8K0H7B4</accession>
<name>A0A8K0H7B4_9ROSA</name>
<dbReference type="Gene3D" id="3.40.1810.10">
    <property type="entry name" value="Transcription factor, MADS-box"/>
    <property type="match status" value="1"/>
</dbReference>
<evidence type="ECO:0000256" key="1">
    <source>
        <dbReference type="ARBA" id="ARBA00004123"/>
    </source>
</evidence>
<feature type="compositionally biased region" description="Polar residues" evidence="14">
    <location>
        <begin position="196"/>
        <end position="208"/>
    </location>
</feature>
<dbReference type="InterPro" id="IPR033896">
    <property type="entry name" value="MEF2-like_N"/>
</dbReference>
<dbReference type="PROSITE" id="PS00350">
    <property type="entry name" value="MADS_BOX_1"/>
    <property type="match status" value="1"/>
</dbReference>
<dbReference type="Pfam" id="PF02902">
    <property type="entry name" value="Peptidase_C48"/>
    <property type="match status" value="1"/>
</dbReference>
<protein>
    <submittedName>
        <fullName evidence="18">Uncharacterized protein</fullName>
    </submittedName>
</protein>
<feature type="region of interest" description="Disordered" evidence="14">
    <location>
        <begin position="1252"/>
        <end position="1292"/>
    </location>
</feature>
<dbReference type="GO" id="GO:0000977">
    <property type="term" value="F:RNA polymerase II transcription regulatory region sequence-specific DNA binding"/>
    <property type="evidence" value="ECO:0007669"/>
    <property type="project" value="InterPro"/>
</dbReference>
<evidence type="ECO:0000259" key="17">
    <source>
        <dbReference type="PROSITE" id="PS51297"/>
    </source>
</evidence>
<evidence type="ECO:0000256" key="2">
    <source>
        <dbReference type="ARBA" id="ARBA00005234"/>
    </source>
</evidence>
<dbReference type="InterPro" id="IPR002100">
    <property type="entry name" value="TF_MADSbox"/>
</dbReference>
<dbReference type="GO" id="GO:0045944">
    <property type="term" value="P:positive regulation of transcription by RNA polymerase II"/>
    <property type="evidence" value="ECO:0007669"/>
    <property type="project" value="InterPro"/>
</dbReference>
<feature type="domain" description="Ubiquitin-like protease family profile" evidence="16">
    <location>
        <begin position="632"/>
        <end position="826"/>
    </location>
</feature>
<dbReference type="Pfam" id="PF25352">
    <property type="entry name" value="PH_ULP"/>
    <property type="match status" value="1"/>
</dbReference>
<dbReference type="Pfam" id="PF00319">
    <property type="entry name" value="SRF-TF"/>
    <property type="match status" value="1"/>
</dbReference>
<gene>
    <name evidence="18" type="ORF">FNV43_RR12422</name>
</gene>
<reference evidence="18" key="1">
    <citation type="submission" date="2020-03" db="EMBL/GenBank/DDBJ databases">
        <title>A high-quality chromosome-level genome assembly of a woody plant with both climbing and erect habits, Rhamnella rubrinervis.</title>
        <authorList>
            <person name="Lu Z."/>
            <person name="Yang Y."/>
            <person name="Zhu X."/>
            <person name="Sun Y."/>
        </authorList>
    </citation>
    <scope>NUCLEOTIDE SEQUENCE</scope>
    <source>
        <strain evidence="18">BYM</strain>
        <tissue evidence="18">Leaf</tissue>
    </source>
</reference>
<evidence type="ECO:0000259" key="15">
    <source>
        <dbReference type="PROSITE" id="PS50066"/>
    </source>
</evidence>
<dbReference type="PANTHER" id="PTHR47764">
    <property type="entry name" value="UBIQUITIN-LIKE-SPECIFIC PROTEASE 2B-RELATED"/>
    <property type="match status" value="1"/>
</dbReference>
<organism evidence="18 19">
    <name type="scientific">Rhamnella rubrinervis</name>
    <dbReference type="NCBI Taxonomy" id="2594499"/>
    <lineage>
        <taxon>Eukaryota</taxon>
        <taxon>Viridiplantae</taxon>
        <taxon>Streptophyta</taxon>
        <taxon>Embryophyta</taxon>
        <taxon>Tracheophyta</taxon>
        <taxon>Spermatophyta</taxon>
        <taxon>Magnoliopsida</taxon>
        <taxon>eudicotyledons</taxon>
        <taxon>Gunneridae</taxon>
        <taxon>Pentapetalae</taxon>
        <taxon>rosids</taxon>
        <taxon>fabids</taxon>
        <taxon>Rosales</taxon>
        <taxon>Rhamnaceae</taxon>
        <taxon>rhamnoid group</taxon>
        <taxon>Rhamneae</taxon>
        <taxon>Rhamnella</taxon>
    </lineage>
</organism>
<feature type="region of interest" description="Disordered" evidence="14">
    <location>
        <begin position="393"/>
        <end position="448"/>
    </location>
</feature>
<dbReference type="SMART" id="SM00432">
    <property type="entry name" value="MADS"/>
    <property type="match status" value="1"/>
</dbReference>
<dbReference type="PANTHER" id="PTHR47764:SF2">
    <property type="entry name" value="UBIQUITIN-LIKE PROTEASE FAMILY PROFILE DOMAIN-CONTAINING PROTEIN"/>
    <property type="match status" value="1"/>
</dbReference>
<proteinExistence type="inferred from homology"/>
<keyword evidence="13" id="KW-0175">Coiled coil</keyword>
<dbReference type="GO" id="GO:0046983">
    <property type="term" value="F:protein dimerization activity"/>
    <property type="evidence" value="ECO:0007669"/>
    <property type="project" value="InterPro"/>
</dbReference>
<feature type="region of interest" description="Disordered" evidence="14">
    <location>
        <begin position="196"/>
        <end position="219"/>
    </location>
</feature>
<dbReference type="InterPro" id="IPR036879">
    <property type="entry name" value="TF_MADSbox_sf"/>
</dbReference>
<evidence type="ECO:0000256" key="4">
    <source>
        <dbReference type="ARBA" id="ARBA00022782"/>
    </source>
</evidence>
<evidence type="ECO:0000256" key="12">
    <source>
        <dbReference type="ARBA" id="ARBA00057729"/>
    </source>
</evidence>
<dbReference type="SUPFAM" id="SSF54001">
    <property type="entry name" value="Cysteine proteinases"/>
    <property type="match status" value="1"/>
</dbReference>
<dbReference type="EMBL" id="VOIH02000005">
    <property type="protein sequence ID" value="KAF3447242.1"/>
    <property type="molecule type" value="Genomic_DNA"/>
</dbReference>
<dbReference type="InterPro" id="IPR002487">
    <property type="entry name" value="TF_Kbox"/>
</dbReference>
<sequence>MAREKIKIKKIDNVTARQVTFSKRRRGLFKKAEELSVLCDVEVALIIFSATGKLFEYSSSSMKEVLARYTLDSNNLDKMDQPSLELQLENSNHVRLSKEVADKSHQLRQLRGEELEGLNMDQLQQLEKMIEAGLSRVHKTKEDQIMSEIAALEKKGAELIEENKLLKQKMMMLYKGKKPVLVECSENNVVMEEGMSSESATNGYSCNSGPPVEDDSSDTSLKLGEMNACGLEVVPLQFGRMLSSIFDKVVQWKLGQGFVSIFPPQFVKISPISHRSPQNSLCVLLLESLRSSSDLKSLVSFAMKSSPRRGLEVFDFKEEDEVAESTSRKYQLKFKSPSSDNHASLKYEFLEYAEEKTANMKELNDAGSLSERSSREELSEFKLDNQEFRRSCTEQEEKCSSPRAPSWRNSHLNGALLDSPSGNEPVDMTSDADDSMNQSSPSSTELGKDDVSLSKYALHHSTGDLEMDDVDTTIVLYPDFVAYRDSYCSGPQLTFSRNCIKITGSTEFKNQKPFEFEWEVGDVVHIETQCFQRISTVIIKLRVVSKDAGEDEIARGTSGIEELTVTVVEPNWPEKQEDIKCLNVRYMAIWNVVNSMAVGMDEDGSLERRHYFPIFDESFEDVVYPKGDSDAVSISKRDVDLLQPETFVNDTIIDFYIKYLKNQIPHEERHRFHFFNSFFFRKLADLDKDPSSISDGKAAFQRVRKWTRKVDLFGKDYIFIPINFSLHWSLIVICHPGDVATFKDEDIEKSLKVPCILHMDSIKGSHTGLKNLVQSYLLEEWKERQKEISDEVSLRFQNMRFVPLELPQQENSFDCGLFLLHYLELFLAEAPLNFSPFMITKPSNYLTMNWFPPSEASLKRTLIQRLIFELLENRSHEVPSAAFSNEDQYSKFPDSNKSEIGMEFFSERCSPGLTRQENLSCPGAGQGIEITLLSASSMRNSESVNDSGLVLRELFEPGATSGSLLEQYQTFDHKSSYYRLNGAMSPGEEDAETGEQFMFLPPGESGFHQMTGMTSENCGIAYSSRGCGAGTYDVGISLQTENGDVGSSSEPSVSSSDGSEEVGIVENCPVGEDSDPNKKEQADKCISPPIDDVECMTDGLVSASSELLDTSMIEDSQDLDLVHSGNKNELPLPPCLEILDKEVHRDSGMAKNGRGSCDDMQQRMCDDLVPEPHEHQAMERIGDDLVPEPHEDQATERIGDDLVPEPHEHQATERIRDDLVLEPHEDQATERIGDDLVLEPHEHEATERIHDDLVLEPHEHQATERTGERIGDDLVAEPHEHQAAKRLRLTPPLEGERVVENLNEDSHL</sequence>
<evidence type="ECO:0000256" key="7">
    <source>
        <dbReference type="ARBA" id="ARBA00022807"/>
    </source>
</evidence>
<dbReference type="OrthoDB" id="442460at2759"/>
<feature type="domain" description="K-box" evidence="17">
    <location>
        <begin position="86"/>
        <end position="176"/>
    </location>
</feature>
<keyword evidence="4" id="KW-0221">Differentiation</keyword>
<dbReference type="FunFam" id="3.40.1810.10:FF:000007">
    <property type="entry name" value="Transcription factor, MADS-box"/>
    <property type="match status" value="1"/>
</dbReference>
<comment type="caution">
    <text evidence="18">The sequence shown here is derived from an EMBL/GenBank/DDBJ whole genome shotgun (WGS) entry which is preliminary data.</text>
</comment>
<keyword evidence="3" id="KW-0645">Protease</keyword>
<evidence type="ECO:0000256" key="14">
    <source>
        <dbReference type="SAM" id="MobiDB-lite"/>
    </source>
</evidence>
<feature type="compositionally biased region" description="Polar residues" evidence="14">
    <location>
        <begin position="435"/>
        <end position="445"/>
    </location>
</feature>
<dbReference type="Pfam" id="PF01486">
    <property type="entry name" value="K-box"/>
    <property type="match status" value="1"/>
</dbReference>
<evidence type="ECO:0000256" key="6">
    <source>
        <dbReference type="ARBA" id="ARBA00022801"/>
    </source>
</evidence>
<feature type="compositionally biased region" description="Basic and acidic residues" evidence="14">
    <location>
        <begin position="1252"/>
        <end position="1283"/>
    </location>
</feature>
<dbReference type="PROSITE" id="PS50066">
    <property type="entry name" value="MADS_BOX_2"/>
    <property type="match status" value="1"/>
</dbReference>
<comment type="subcellular location">
    <subcellularLocation>
        <location evidence="1">Nucleus</location>
    </subcellularLocation>
</comment>
<dbReference type="GO" id="GO:0003700">
    <property type="term" value="F:DNA-binding transcription factor activity"/>
    <property type="evidence" value="ECO:0007669"/>
    <property type="project" value="InterPro"/>
</dbReference>
<dbReference type="GO" id="GO:0008234">
    <property type="term" value="F:cysteine-type peptidase activity"/>
    <property type="evidence" value="ECO:0007669"/>
    <property type="project" value="UniProtKB-KW"/>
</dbReference>
<dbReference type="Gene3D" id="3.30.310.130">
    <property type="entry name" value="Ubiquitin-related"/>
    <property type="match status" value="1"/>
</dbReference>
<dbReference type="PRINTS" id="PR00404">
    <property type="entry name" value="MADSDOMAIN"/>
</dbReference>
<keyword evidence="8" id="KW-0805">Transcription regulation</keyword>
<dbReference type="Gene3D" id="1.10.418.20">
    <property type="match status" value="1"/>
</dbReference>
<dbReference type="GO" id="GO:0030154">
    <property type="term" value="P:cell differentiation"/>
    <property type="evidence" value="ECO:0007669"/>
    <property type="project" value="UniProtKB-KW"/>
</dbReference>
<dbReference type="CDD" id="cd00265">
    <property type="entry name" value="MADS_MEF2_like"/>
    <property type="match status" value="1"/>
</dbReference>
<dbReference type="SUPFAM" id="SSF55455">
    <property type="entry name" value="SRF-like"/>
    <property type="match status" value="1"/>
</dbReference>
<evidence type="ECO:0000256" key="5">
    <source>
        <dbReference type="ARBA" id="ARBA00022786"/>
    </source>
</evidence>
<comment type="similarity">
    <text evidence="2">Belongs to the peptidase C48 family.</text>
</comment>
<evidence type="ECO:0000256" key="9">
    <source>
        <dbReference type="ARBA" id="ARBA00023125"/>
    </source>
</evidence>
<dbReference type="PROSITE" id="PS51297">
    <property type="entry name" value="K_BOX"/>
    <property type="match status" value="1"/>
</dbReference>
<evidence type="ECO:0000256" key="11">
    <source>
        <dbReference type="ARBA" id="ARBA00023242"/>
    </source>
</evidence>
<evidence type="ECO:0000256" key="13">
    <source>
        <dbReference type="SAM" id="Coils"/>
    </source>
</evidence>
<keyword evidence="19" id="KW-1185">Reference proteome</keyword>
<comment type="function">
    <text evidence="12">Protease that catalyzes two essential functions in the SUMO pathway: processing of full-length SUMOs to their mature forms and deconjugation of SUMO from targeted proteins.</text>
</comment>
<dbReference type="InterPro" id="IPR057375">
    <property type="entry name" value="ULP2A/B_PH"/>
</dbReference>
<keyword evidence="9" id="KW-0238">DNA-binding</keyword>
<dbReference type="Proteomes" id="UP000796880">
    <property type="component" value="Unassembled WGS sequence"/>
</dbReference>
<evidence type="ECO:0000256" key="10">
    <source>
        <dbReference type="ARBA" id="ARBA00023163"/>
    </source>
</evidence>
<keyword evidence="10" id="KW-0804">Transcription</keyword>
<evidence type="ECO:0000256" key="3">
    <source>
        <dbReference type="ARBA" id="ARBA00022670"/>
    </source>
</evidence>
<keyword evidence="7" id="KW-0788">Thiol protease</keyword>
<feature type="region of interest" description="Disordered" evidence="14">
    <location>
        <begin position="1040"/>
        <end position="1062"/>
    </location>
</feature>